<keyword evidence="2" id="KW-1185">Reference proteome</keyword>
<evidence type="ECO:0000313" key="1">
    <source>
        <dbReference type="EMBL" id="VDP85586.1"/>
    </source>
</evidence>
<name>A0A3P8KZ76_9TREM</name>
<dbReference type="AlphaFoldDB" id="A0A3P8KZ76"/>
<accession>A0A3P8KZ76</accession>
<reference evidence="1 2" key="1">
    <citation type="submission" date="2018-11" db="EMBL/GenBank/DDBJ databases">
        <authorList>
            <consortium name="Pathogen Informatics"/>
        </authorList>
    </citation>
    <scope>NUCLEOTIDE SEQUENCE [LARGE SCALE GENOMIC DNA]</scope>
    <source>
        <strain>Denwood</strain>
        <strain evidence="2">Zambia</strain>
    </source>
</reference>
<gene>
    <name evidence="1" type="ORF">SMTD_LOCUS21748</name>
</gene>
<protein>
    <submittedName>
        <fullName evidence="1">Uncharacterized protein</fullName>
    </submittedName>
</protein>
<evidence type="ECO:0000313" key="2">
    <source>
        <dbReference type="Proteomes" id="UP000269396"/>
    </source>
</evidence>
<proteinExistence type="predicted"/>
<organism evidence="1 2">
    <name type="scientific">Schistosoma mattheei</name>
    <dbReference type="NCBI Taxonomy" id="31246"/>
    <lineage>
        <taxon>Eukaryota</taxon>
        <taxon>Metazoa</taxon>
        <taxon>Spiralia</taxon>
        <taxon>Lophotrochozoa</taxon>
        <taxon>Platyhelminthes</taxon>
        <taxon>Trematoda</taxon>
        <taxon>Digenea</taxon>
        <taxon>Strigeidida</taxon>
        <taxon>Schistosomatoidea</taxon>
        <taxon>Schistosomatidae</taxon>
        <taxon>Schistosoma</taxon>
    </lineage>
</organism>
<dbReference type="EMBL" id="UZAL01048377">
    <property type="protein sequence ID" value="VDP85586.1"/>
    <property type="molecule type" value="Genomic_DNA"/>
</dbReference>
<sequence length="54" mass="6115">MHFRITCRALHMFVDDLLGINLSPSHSCTVGIFLMEELGVLLEELLESSETRPL</sequence>
<dbReference type="Proteomes" id="UP000269396">
    <property type="component" value="Unassembled WGS sequence"/>
</dbReference>